<dbReference type="EMBL" id="JAAEDM010000065">
    <property type="protein sequence ID" value="MBR0673273.1"/>
    <property type="molecule type" value="Genomic_DNA"/>
</dbReference>
<organism evidence="2 3">
    <name type="scientific">Neoroseomonas soli</name>
    <dbReference type="NCBI Taxonomy" id="1081025"/>
    <lineage>
        <taxon>Bacteria</taxon>
        <taxon>Pseudomonadati</taxon>
        <taxon>Pseudomonadota</taxon>
        <taxon>Alphaproteobacteria</taxon>
        <taxon>Acetobacterales</taxon>
        <taxon>Acetobacteraceae</taxon>
        <taxon>Neoroseomonas</taxon>
    </lineage>
</organism>
<reference evidence="2" key="1">
    <citation type="submission" date="2020-01" db="EMBL/GenBank/DDBJ databases">
        <authorList>
            <person name="Rat A."/>
        </authorList>
    </citation>
    <scope>NUCLEOTIDE SEQUENCE</scope>
    <source>
        <strain evidence="2">LMG 31231</strain>
    </source>
</reference>
<dbReference type="RefSeq" id="WP_211863684.1">
    <property type="nucleotide sequence ID" value="NZ_JAAEDM010000065.1"/>
</dbReference>
<evidence type="ECO:0008006" key="4">
    <source>
        <dbReference type="Google" id="ProtNLM"/>
    </source>
</evidence>
<dbReference type="AlphaFoldDB" id="A0A9X9X1J4"/>
<evidence type="ECO:0000313" key="3">
    <source>
        <dbReference type="Proteomes" id="UP001138751"/>
    </source>
</evidence>
<keyword evidence="1" id="KW-0472">Membrane</keyword>
<dbReference type="Proteomes" id="UP001138751">
    <property type="component" value="Unassembled WGS sequence"/>
</dbReference>
<gene>
    <name evidence="2" type="ORF">GXW76_19010</name>
</gene>
<reference evidence="2" key="2">
    <citation type="journal article" date="2021" name="Syst. Appl. Microbiol.">
        <title>Roseomonas hellenica sp. nov., isolated from roots of wild-growing Alkanna tinctoria.</title>
        <authorList>
            <person name="Rat A."/>
            <person name="Naranjo H.D."/>
            <person name="Lebbe L."/>
            <person name="Cnockaert M."/>
            <person name="Krigas N."/>
            <person name="Grigoriadou K."/>
            <person name="Maloupa E."/>
            <person name="Willems A."/>
        </authorList>
    </citation>
    <scope>NUCLEOTIDE SEQUENCE</scope>
    <source>
        <strain evidence="2">LMG 31231</strain>
    </source>
</reference>
<protein>
    <recommendedName>
        <fullName evidence="4">DUF3592 domain-containing protein</fullName>
    </recommendedName>
</protein>
<keyword evidence="3" id="KW-1185">Reference proteome</keyword>
<comment type="caution">
    <text evidence="2">The sequence shown here is derived from an EMBL/GenBank/DDBJ whole genome shotgun (WGS) entry which is preliminary data.</text>
</comment>
<name>A0A9X9X1J4_9PROT</name>
<proteinExistence type="predicted"/>
<keyword evidence="1" id="KW-1133">Transmembrane helix</keyword>
<evidence type="ECO:0000313" key="2">
    <source>
        <dbReference type="EMBL" id="MBR0673273.1"/>
    </source>
</evidence>
<accession>A0A9X9X1J4</accession>
<sequence length="123" mass="13724">MSDLLRMGPLTWILVALVLFAVAVPALIFGPNLLRGMQEKRIRAHGLPATAVVTGMDETGRRFGIELVPELVIHFEVRAEGRPPWRGSITRIPGADDVRFFLPGRTFDVRYDPAHPERIAVMP</sequence>
<keyword evidence="1" id="KW-0812">Transmembrane</keyword>
<evidence type="ECO:0000256" key="1">
    <source>
        <dbReference type="SAM" id="Phobius"/>
    </source>
</evidence>
<feature type="transmembrane region" description="Helical" evidence="1">
    <location>
        <begin position="12"/>
        <end position="34"/>
    </location>
</feature>